<dbReference type="GO" id="GO:0060070">
    <property type="term" value="P:canonical Wnt signaling pathway"/>
    <property type="evidence" value="ECO:0007669"/>
    <property type="project" value="TreeGrafter"/>
</dbReference>
<dbReference type="GO" id="GO:0005886">
    <property type="term" value="C:plasma membrane"/>
    <property type="evidence" value="ECO:0007669"/>
    <property type="project" value="TreeGrafter"/>
</dbReference>
<evidence type="ECO:0000256" key="5">
    <source>
        <dbReference type="ARBA" id="ARBA00023180"/>
    </source>
</evidence>
<feature type="repeat" description="LDL-receptor class B" evidence="6">
    <location>
        <begin position="161"/>
        <end position="204"/>
    </location>
</feature>
<dbReference type="OrthoDB" id="5964863at2759"/>
<dbReference type="PROSITE" id="PS50092">
    <property type="entry name" value="TSP1"/>
    <property type="match status" value="1"/>
</dbReference>
<dbReference type="Proteomes" id="UP000594262">
    <property type="component" value="Unplaced"/>
</dbReference>
<evidence type="ECO:0000256" key="7">
    <source>
        <dbReference type="SAM" id="SignalP"/>
    </source>
</evidence>
<evidence type="ECO:0000256" key="3">
    <source>
        <dbReference type="ARBA" id="ARBA00022737"/>
    </source>
</evidence>
<dbReference type="GO" id="GO:0042813">
    <property type="term" value="F:Wnt receptor activity"/>
    <property type="evidence" value="ECO:0007669"/>
    <property type="project" value="TreeGrafter"/>
</dbReference>
<feature type="chain" id="PRO_5029835892" evidence="7">
    <location>
        <begin position="29"/>
        <end position="508"/>
    </location>
</feature>
<dbReference type="GO" id="GO:0017147">
    <property type="term" value="F:Wnt-protein binding"/>
    <property type="evidence" value="ECO:0007669"/>
    <property type="project" value="TreeGrafter"/>
</dbReference>
<dbReference type="Pfam" id="PF00090">
    <property type="entry name" value="TSP_1"/>
    <property type="match status" value="1"/>
</dbReference>
<dbReference type="PANTHER" id="PTHR46513:SF13">
    <property type="entry name" value="EGF-LIKE DOMAIN-CONTAINING PROTEIN"/>
    <property type="match status" value="1"/>
</dbReference>
<dbReference type="Gene3D" id="2.120.10.30">
    <property type="entry name" value="TolB, C-terminal domain"/>
    <property type="match status" value="1"/>
</dbReference>
<keyword evidence="2 7" id="KW-0732">Signal</keyword>
<dbReference type="AlphaFoldDB" id="A0A7M5WQ73"/>
<dbReference type="PANTHER" id="PTHR46513">
    <property type="entry name" value="VITELLOGENIN RECEPTOR-LIKE PROTEIN-RELATED-RELATED"/>
    <property type="match status" value="1"/>
</dbReference>
<evidence type="ECO:0000256" key="1">
    <source>
        <dbReference type="ARBA" id="ARBA00022536"/>
    </source>
</evidence>
<feature type="repeat" description="LDL-receptor class B" evidence="6">
    <location>
        <begin position="117"/>
        <end position="159"/>
    </location>
</feature>
<protein>
    <submittedName>
        <fullName evidence="8">Uncharacterized protein</fullName>
    </submittedName>
</protein>
<dbReference type="Gene3D" id="2.20.100.10">
    <property type="entry name" value="Thrombospondin type-1 (TSP1) repeat"/>
    <property type="match status" value="1"/>
</dbReference>
<dbReference type="Pfam" id="PF00058">
    <property type="entry name" value="Ldl_recept_b"/>
    <property type="match status" value="1"/>
</dbReference>
<dbReference type="SUPFAM" id="SSF82895">
    <property type="entry name" value="TSP-1 type 1 repeat"/>
    <property type="match status" value="1"/>
</dbReference>
<feature type="signal peptide" evidence="7">
    <location>
        <begin position="1"/>
        <end position="28"/>
    </location>
</feature>
<keyword evidence="5" id="KW-0325">Glycoprotein</keyword>
<dbReference type="PROSITE" id="PS51120">
    <property type="entry name" value="LDLRB"/>
    <property type="match status" value="3"/>
</dbReference>
<dbReference type="InterPro" id="IPR050778">
    <property type="entry name" value="Cueball_EGF_LRP_Nidogen"/>
</dbReference>
<dbReference type="InterPro" id="IPR000033">
    <property type="entry name" value="LDLR_classB_rpt"/>
</dbReference>
<name>A0A7M5WQ73_9CNID</name>
<keyword evidence="1" id="KW-0245">EGF-like domain</keyword>
<evidence type="ECO:0000313" key="8">
    <source>
        <dbReference type="EnsemblMetazoa" id="CLYHEMP000805.2"/>
    </source>
</evidence>
<evidence type="ECO:0000256" key="4">
    <source>
        <dbReference type="ARBA" id="ARBA00023157"/>
    </source>
</evidence>
<keyword evidence="9" id="KW-1185">Reference proteome</keyword>
<keyword evidence="3" id="KW-0677">Repeat</keyword>
<proteinExistence type="predicted"/>
<evidence type="ECO:0000256" key="2">
    <source>
        <dbReference type="ARBA" id="ARBA00022729"/>
    </source>
</evidence>
<dbReference type="GeneID" id="136809501"/>
<dbReference type="SUPFAM" id="SSF63825">
    <property type="entry name" value="YWTD domain"/>
    <property type="match status" value="1"/>
</dbReference>
<dbReference type="InterPro" id="IPR036383">
    <property type="entry name" value="TSP1_rpt_sf"/>
</dbReference>
<accession>A0A7M5WQ73</accession>
<keyword evidence="4" id="KW-1015">Disulfide bond</keyword>
<dbReference type="SMART" id="SM00209">
    <property type="entry name" value="TSP1"/>
    <property type="match status" value="1"/>
</dbReference>
<evidence type="ECO:0000256" key="6">
    <source>
        <dbReference type="PROSITE-ProRule" id="PRU00461"/>
    </source>
</evidence>
<dbReference type="InterPro" id="IPR000884">
    <property type="entry name" value="TSP1_rpt"/>
</dbReference>
<sequence>MVRSIDLMMGYFAILLLIFSIGPPTVKGNAEEFIIFAKANETRFLDLDPVTNPQPPYAPIDSEPFIVGVAFDYEDDVIFTSDLRLSEIVRMHPNGSNKEVIANGSRSDGLAWDWVNERLYWTEYVTDTIRRYSPNNQSGEILVDQGLEKPLAIVLNPCNEYAMYWTDWGASPSIKKASMDGENVTVIISTDITYPNGLAIDIDEGRLYWADSSYDRIESSDLEGRDRLVILSSIPHVFGLTLFKDDLYWTDWTERWVALANKNGQDPQVVLVDNLDQNPMAIKVFAKRNGTCWSQWSVWSDCDRPCGVGFHKRSRMCYNTASDTECIGNDVELLKCNEHLCPDICNATQKACSCSNVPVIYDMTKLQTNDTFYGINETAVNNSLATIAKWNAQEITLLCKEARCRESDLEATINELQVEEDTVQTSLNTVMDSQILIRKMIDCHANVWSRKGELFDHYEQLCQRKVIIQQVLSDLKIKKIILENEKKRCADRSWLRTVLEETWHRTIS</sequence>
<dbReference type="RefSeq" id="XP_066922141.1">
    <property type="nucleotide sequence ID" value="XM_067066040.1"/>
</dbReference>
<evidence type="ECO:0000313" key="9">
    <source>
        <dbReference type="Proteomes" id="UP000594262"/>
    </source>
</evidence>
<feature type="repeat" description="LDL-receptor class B" evidence="6">
    <location>
        <begin position="205"/>
        <end position="246"/>
    </location>
</feature>
<dbReference type="InterPro" id="IPR011042">
    <property type="entry name" value="6-blade_b-propeller_TolB-like"/>
</dbReference>
<dbReference type="SMART" id="SM00135">
    <property type="entry name" value="LY"/>
    <property type="match status" value="4"/>
</dbReference>
<dbReference type="FunFam" id="2.120.10.30:FF:000241">
    <property type="entry name" value="Low-density lipoprotein receptor-related protein 6"/>
    <property type="match status" value="1"/>
</dbReference>
<dbReference type="EnsemblMetazoa" id="CLYHEMT000805.2">
    <property type="protein sequence ID" value="CLYHEMP000805.2"/>
    <property type="gene ID" value="CLYHEMG000805"/>
</dbReference>
<organism evidence="8 9">
    <name type="scientific">Clytia hemisphaerica</name>
    <dbReference type="NCBI Taxonomy" id="252671"/>
    <lineage>
        <taxon>Eukaryota</taxon>
        <taxon>Metazoa</taxon>
        <taxon>Cnidaria</taxon>
        <taxon>Hydrozoa</taxon>
        <taxon>Hydroidolina</taxon>
        <taxon>Leptothecata</taxon>
        <taxon>Obeliida</taxon>
        <taxon>Clytiidae</taxon>
        <taxon>Clytia</taxon>
    </lineage>
</organism>
<reference evidence="8" key="1">
    <citation type="submission" date="2021-01" db="UniProtKB">
        <authorList>
            <consortium name="EnsemblMetazoa"/>
        </authorList>
    </citation>
    <scope>IDENTIFICATION</scope>
</reference>